<dbReference type="AlphaFoldDB" id="A0A7K3TI49"/>
<keyword evidence="2" id="KW-1185">Reference proteome</keyword>
<dbReference type="OrthoDB" id="3239392at2"/>
<evidence type="ECO:0000313" key="1">
    <source>
        <dbReference type="EMBL" id="NEG78777.1"/>
    </source>
</evidence>
<sequence>MSSDAPSGCCRTHVSVTRTTSVSGDGVTRTEIRMTEVRGSVARDADANAAAADCGCDCFDVESSCDKGEKAMIAALRAYLRPDQAPECLMDKLSAVLDRCCRE</sequence>
<organism evidence="1 2">
    <name type="scientific">Bifidobacterium avesanii</name>
    <dbReference type="NCBI Taxonomy" id="1798157"/>
    <lineage>
        <taxon>Bacteria</taxon>
        <taxon>Bacillati</taxon>
        <taxon>Actinomycetota</taxon>
        <taxon>Actinomycetes</taxon>
        <taxon>Bifidobacteriales</taxon>
        <taxon>Bifidobacteriaceae</taxon>
        <taxon>Bifidobacterium</taxon>
    </lineage>
</organism>
<accession>A0A7K3TI49</accession>
<dbReference type="Proteomes" id="UP000469763">
    <property type="component" value="Unassembled WGS sequence"/>
</dbReference>
<comment type="caution">
    <text evidence="1">The sequence shown here is derived from an EMBL/GenBank/DDBJ whole genome shotgun (WGS) entry which is preliminary data.</text>
</comment>
<evidence type="ECO:0000313" key="2">
    <source>
        <dbReference type="Proteomes" id="UP000469763"/>
    </source>
</evidence>
<proteinExistence type="predicted"/>
<gene>
    <name evidence="1" type="ORF">GFD22_07310</name>
</gene>
<dbReference type="EMBL" id="WHZY01000010">
    <property type="protein sequence ID" value="NEG78777.1"/>
    <property type="molecule type" value="Genomic_DNA"/>
</dbReference>
<reference evidence="1 2" key="1">
    <citation type="submission" date="2019-10" db="EMBL/GenBank/DDBJ databases">
        <title>Bifidobacterium from non-human primates.</title>
        <authorList>
            <person name="Modesto M."/>
        </authorList>
    </citation>
    <scope>NUCLEOTIDE SEQUENCE [LARGE SCALE GENOMIC DNA]</scope>
    <source>
        <strain evidence="1 2">TREC</strain>
    </source>
</reference>
<protein>
    <submittedName>
        <fullName evidence="1">Uncharacterized protein</fullName>
    </submittedName>
</protein>
<name>A0A7K3TI49_9BIFI</name>